<keyword evidence="2" id="KW-0479">Metal-binding</keyword>
<dbReference type="PANTHER" id="PTHR47338:SF20">
    <property type="entry name" value="ZN(II)2CYS6 TRANSCRIPTION FACTOR (EUROFUNG)"/>
    <property type="match status" value="1"/>
</dbReference>
<dbReference type="Pfam" id="PF00172">
    <property type="entry name" value="Zn_clus"/>
    <property type="match status" value="1"/>
</dbReference>
<dbReference type="AlphaFoldDB" id="A0A6A5UPP4"/>
<dbReference type="InterPro" id="IPR001138">
    <property type="entry name" value="Zn2Cys6_DnaBD"/>
</dbReference>
<evidence type="ECO:0000256" key="1">
    <source>
        <dbReference type="ARBA" id="ARBA00004123"/>
    </source>
</evidence>
<dbReference type="CDD" id="cd12148">
    <property type="entry name" value="fungal_TF_MHR"/>
    <property type="match status" value="1"/>
</dbReference>
<accession>A0A6A5UPP4</accession>
<dbReference type="InterPro" id="IPR050815">
    <property type="entry name" value="TF_fung"/>
</dbReference>
<dbReference type="Pfam" id="PF04082">
    <property type="entry name" value="Fungal_trans"/>
    <property type="match status" value="1"/>
</dbReference>
<dbReference type="PANTHER" id="PTHR47338">
    <property type="entry name" value="ZN(II)2CYS6 TRANSCRIPTION FACTOR (EUROFUNG)-RELATED"/>
    <property type="match status" value="1"/>
</dbReference>
<dbReference type="EMBL" id="ML976774">
    <property type="protein sequence ID" value="KAF1964886.1"/>
    <property type="molecule type" value="Genomic_DNA"/>
</dbReference>
<keyword evidence="5" id="KW-0539">Nucleus</keyword>
<sequence length="518" mass="57201">MVAAGSDGGRSFVSHAAQVCLSCKARKKKCDKALPSCGYCIRKRLRCTYSTPHAQIESRVQVRHRVPPGPSLSDSSHHSPSPLVRFAPAESVASLHVEIYRLIRSTGQFVDDVSARYFQGIHRYLPFISRARFYNSLITIGATPSAGFSVLLLAICVIISSPAVGRAHRETATTPSFDRGQLHLTAKSLLAQIQASTPVSVHLIQAALLLSLYEYAEGRPDDALATIASCSRMAYASRIHARDVPTSAFTPPITPSADSGIGTPASEDAPANVDAWLEAEEAANTWWGIVICERKYICDASIFEQPLITVFPGADERLPTEPEVLEHNDSSIPDHLPYAPVYSMEHAHIKAFGRAAQATWYLEQILESFKVPGVETRLDQLKTVDIALQKFLGVLMLQCHNGTQMSCEALTIAIRAFFTLHSYIIDMRLESDAMMDQTMDGWIARSHTALDTGVKMVLDIVETLEKAETHMFHAIALSYLYIIRAALNYIIRRGPLGEKDGWLRSAEDRLRASLEYFV</sequence>
<dbReference type="OrthoDB" id="3862662at2759"/>
<keyword evidence="4" id="KW-0804">Transcription</keyword>
<evidence type="ECO:0000256" key="3">
    <source>
        <dbReference type="ARBA" id="ARBA00023015"/>
    </source>
</evidence>
<dbReference type="GO" id="GO:0003677">
    <property type="term" value="F:DNA binding"/>
    <property type="evidence" value="ECO:0007669"/>
    <property type="project" value="InterPro"/>
</dbReference>
<evidence type="ECO:0000256" key="2">
    <source>
        <dbReference type="ARBA" id="ARBA00022723"/>
    </source>
</evidence>
<dbReference type="InterPro" id="IPR036864">
    <property type="entry name" value="Zn2-C6_fun-type_DNA-bd_sf"/>
</dbReference>
<dbReference type="SUPFAM" id="SSF57701">
    <property type="entry name" value="Zn2/Cys6 DNA-binding domain"/>
    <property type="match status" value="1"/>
</dbReference>
<dbReference type="Proteomes" id="UP000800036">
    <property type="component" value="Unassembled WGS sequence"/>
</dbReference>
<evidence type="ECO:0000259" key="8">
    <source>
        <dbReference type="PROSITE" id="PS50048"/>
    </source>
</evidence>
<dbReference type="InterPro" id="IPR007219">
    <property type="entry name" value="XnlR_reg_dom"/>
</dbReference>
<dbReference type="SMART" id="SM00066">
    <property type="entry name" value="GAL4"/>
    <property type="match status" value="1"/>
</dbReference>
<feature type="region of interest" description="Disordered" evidence="6">
    <location>
        <begin position="248"/>
        <end position="267"/>
    </location>
</feature>
<organism evidence="9 10">
    <name type="scientific">Bimuria novae-zelandiae CBS 107.79</name>
    <dbReference type="NCBI Taxonomy" id="1447943"/>
    <lineage>
        <taxon>Eukaryota</taxon>
        <taxon>Fungi</taxon>
        <taxon>Dikarya</taxon>
        <taxon>Ascomycota</taxon>
        <taxon>Pezizomycotina</taxon>
        <taxon>Dothideomycetes</taxon>
        <taxon>Pleosporomycetidae</taxon>
        <taxon>Pleosporales</taxon>
        <taxon>Massarineae</taxon>
        <taxon>Didymosphaeriaceae</taxon>
        <taxon>Bimuria</taxon>
    </lineage>
</organism>
<keyword evidence="7" id="KW-0472">Membrane</keyword>
<evidence type="ECO:0000256" key="6">
    <source>
        <dbReference type="SAM" id="MobiDB-lite"/>
    </source>
</evidence>
<gene>
    <name evidence="9" type="ORF">BU23DRAFT_604518</name>
</gene>
<name>A0A6A5UPP4_9PLEO</name>
<reference evidence="9" key="1">
    <citation type="journal article" date="2020" name="Stud. Mycol.">
        <title>101 Dothideomycetes genomes: a test case for predicting lifestyles and emergence of pathogens.</title>
        <authorList>
            <person name="Haridas S."/>
            <person name="Albert R."/>
            <person name="Binder M."/>
            <person name="Bloem J."/>
            <person name="Labutti K."/>
            <person name="Salamov A."/>
            <person name="Andreopoulos B."/>
            <person name="Baker S."/>
            <person name="Barry K."/>
            <person name="Bills G."/>
            <person name="Bluhm B."/>
            <person name="Cannon C."/>
            <person name="Castanera R."/>
            <person name="Culley D."/>
            <person name="Daum C."/>
            <person name="Ezra D."/>
            <person name="Gonzalez J."/>
            <person name="Henrissat B."/>
            <person name="Kuo A."/>
            <person name="Liang C."/>
            <person name="Lipzen A."/>
            <person name="Lutzoni F."/>
            <person name="Magnuson J."/>
            <person name="Mondo S."/>
            <person name="Nolan M."/>
            <person name="Ohm R."/>
            <person name="Pangilinan J."/>
            <person name="Park H.-J."/>
            <person name="Ramirez L."/>
            <person name="Alfaro M."/>
            <person name="Sun H."/>
            <person name="Tritt A."/>
            <person name="Yoshinaga Y."/>
            <person name="Zwiers L.-H."/>
            <person name="Turgeon B."/>
            <person name="Goodwin S."/>
            <person name="Spatafora J."/>
            <person name="Crous P."/>
            <person name="Grigoriev I."/>
        </authorList>
    </citation>
    <scope>NUCLEOTIDE SEQUENCE</scope>
    <source>
        <strain evidence="9">CBS 107.79</strain>
    </source>
</reference>
<keyword evidence="10" id="KW-1185">Reference proteome</keyword>
<feature type="compositionally biased region" description="Low complexity" evidence="6">
    <location>
        <begin position="71"/>
        <end position="80"/>
    </location>
</feature>
<evidence type="ECO:0000256" key="7">
    <source>
        <dbReference type="SAM" id="Phobius"/>
    </source>
</evidence>
<feature type="region of interest" description="Disordered" evidence="6">
    <location>
        <begin position="59"/>
        <end position="80"/>
    </location>
</feature>
<comment type="subcellular location">
    <subcellularLocation>
        <location evidence="1">Nucleus</location>
    </subcellularLocation>
</comment>
<evidence type="ECO:0000256" key="5">
    <source>
        <dbReference type="ARBA" id="ARBA00023242"/>
    </source>
</evidence>
<dbReference type="GO" id="GO:0005634">
    <property type="term" value="C:nucleus"/>
    <property type="evidence" value="ECO:0007669"/>
    <property type="project" value="UniProtKB-SubCell"/>
</dbReference>
<dbReference type="CDD" id="cd00067">
    <property type="entry name" value="GAL4"/>
    <property type="match status" value="1"/>
</dbReference>
<evidence type="ECO:0000313" key="10">
    <source>
        <dbReference type="Proteomes" id="UP000800036"/>
    </source>
</evidence>
<dbReference type="GO" id="GO:0000981">
    <property type="term" value="F:DNA-binding transcription factor activity, RNA polymerase II-specific"/>
    <property type="evidence" value="ECO:0007669"/>
    <property type="project" value="InterPro"/>
</dbReference>
<dbReference type="Gene3D" id="4.10.240.10">
    <property type="entry name" value="Zn(2)-C6 fungal-type DNA-binding domain"/>
    <property type="match status" value="1"/>
</dbReference>
<dbReference type="GO" id="GO:0008270">
    <property type="term" value="F:zinc ion binding"/>
    <property type="evidence" value="ECO:0007669"/>
    <property type="project" value="InterPro"/>
</dbReference>
<keyword evidence="7" id="KW-1133">Transmembrane helix</keyword>
<feature type="transmembrane region" description="Helical" evidence="7">
    <location>
        <begin position="133"/>
        <end position="160"/>
    </location>
</feature>
<feature type="domain" description="Zn(2)-C6 fungal-type" evidence="8">
    <location>
        <begin position="19"/>
        <end position="49"/>
    </location>
</feature>
<keyword evidence="7" id="KW-0812">Transmembrane</keyword>
<protein>
    <recommendedName>
        <fullName evidence="8">Zn(2)-C6 fungal-type domain-containing protein</fullName>
    </recommendedName>
</protein>
<proteinExistence type="predicted"/>
<evidence type="ECO:0000256" key="4">
    <source>
        <dbReference type="ARBA" id="ARBA00023163"/>
    </source>
</evidence>
<keyword evidence="3" id="KW-0805">Transcription regulation</keyword>
<evidence type="ECO:0000313" key="9">
    <source>
        <dbReference type="EMBL" id="KAF1964886.1"/>
    </source>
</evidence>
<dbReference type="PROSITE" id="PS00463">
    <property type="entry name" value="ZN2_CY6_FUNGAL_1"/>
    <property type="match status" value="1"/>
</dbReference>
<dbReference type="PROSITE" id="PS50048">
    <property type="entry name" value="ZN2_CY6_FUNGAL_2"/>
    <property type="match status" value="1"/>
</dbReference>
<dbReference type="GO" id="GO:0006351">
    <property type="term" value="P:DNA-templated transcription"/>
    <property type="evidence" value="ECO:0007669"/>
    <property type="project" value="InterPro"/>
</dbReference>